<feature type="domain" description="Smf/DprA SLOG" evidence="2">
    <location>
        <begin position="75"/>
        <end position="280"/>
    </location>
</feature>
<proteinExistence type="inferred from homology"/>
<evidence type="ECO:0000313" key="4">
    <source>
        <dbReference type="EMBL" id="MFC3050733.1"/>
    </source>
</evidence>
<comment type="similarity">
    <text evidence="1">Belongs to the DprA/Smf family.</text>
</comment>
<evidence type="ECO:0000256" key="1">
    <source>
        <dbReference type="ARBA" id="ARBA00006525"/>
    </source>
</evidence>
<feature type="domain" description="DprA winged helix" evidence="3">
    <location>
        <begin position="316"/>
        <end position="365"/>
    </location>
</feature>
<dbReference type="EMBL" id="JBHRSL010000002">
    <property type="protein sequence ID" value="MFC3050733.1"/>
    <property type="molecule type" value="Genomic_DNA"/>
</dbReference>
<dbReference type="Gene3D" id="1.10.10.10">
    <property type="entry name" value="Winged helix-like DNA-binding domain superfamily/Winged helix DNA-binding domain"/>
    <property type="match status" value="1"/>
</dbReference>
<evidence type="ECO:0000259" key="3">
    <source>
        <dbReference type="Pfam" id="PF17782"/>
    </source>
</evidence>
<organism evidence="4 5">
    <name type="scientific">Kordiimonas pumila</name>
    <dbReference type="NCBI Taxonomy" id="2161677"/>
    <lineage>
        <taxon>Bacteria</taxon>
        <taxon>Pseudomonadati</taxon>
        <taxon>Pseudomonadota</taxon>
        <taxon>Alphaproteobacteria</taxon>
        <taxon>Kordiimonadales</taxon>
        <taxon>Kordiimonadaceae</taxon>
        <taxon>Kordiimonas</taxon>
    </lineage>
</organism>
<comment type="caution">
    <text evidence="4">The sequence shown here is derived from an EMBL/GenBank/DDBJ whole genome shotgun (WGS) entry which is preliminary data.</text>
</comment>
<dbReference type="SUPFAM" id="SSF102405">
    <property type="entry name" value="MCP/YpsA-like"/>
    <property type="match status" value="1"/>
</dbReference>
<dbReference type="Proteomes" id="UP001595444">
    <property type="component" value="Unassembled WGS sequence"/>
</dbReference>
<gene>
    <name evidence="4" type="primary">dprA</name>
    <name evidence="4" type="ORF">ACFOKA_02330</name>
</gene>
<dbReference type="Pfam" id="PF17782">
    <property type="entry name" value="WHD_DprA"/>
    <property type="match status" value="1"/>
</dbReference>
<protein>
    <submittedName>
        <fullName evidence="4">DNA-processing protein DprA</fullName>
    </submittedName>
</protein>
<sequence length="375" mass="40690">MMLTDAEKIARLRLIRSEGIGPVLFSRLLAKHTTALAAIKHLENNPQNQPKSFLLASHEVIKQELDKIEHYGAHLIFKDEAHYPELLAEISDAPPALLVKGRMEILQYVLIGVVGARNASASGMKLTHQICAALATEKVGIVSGLARGIDTASHSASLTTGTIACLAGGLDVIYPPENAVLHQKIAETGLLISEMPMGTKPQARHFPRRNRIISGLSSGLLVIEAAQKSGSLITARYAADQGRDVYAVPGSPLDPRSAGTNQLLKDGAILVRTAEDILCEIDTQRQFHLPVVKSISQPAEKHPTYLTANITSKAAAQIDTLLTFLTSNPLHIDDIARVANISPEKILSEFLPLEIEGKIERHSGNRFSRIYTKNE</sequence>
<reference evidence="5" key="1">
    <citation type="journal article" date="2019" name="Int. J. Syst. Evol. Microbiol.">
        <title>The Global Catalogue of Microorganisms (GCM) 10K type strain sequencing project: providing services to taxonomists for standard genome sequencing and annotation.</title>
        <authorList>
            <consortium name="The Broad Institute Genomics Platform"/>
            <consortium name="The Broad Institute Genome Sequencing Center for Infectious Disease"/>
            <person name="Wu L."/>
            <person name="Ma J."/>
        </authorList>
    </citation>
    <scope>NUCLEOTIDE SEQUENCE [LARGE SCALE GENOMIC DNA]</scope>
    <source>
        <strain evidence="5">KCTC 62164</strain>
    </source>
</reference>
<dbReference type="InterPro" id="IPR003488">
    <property type="entry name" value="DprA"/>
</dbReference>
<dbReference type="InterPro" id="IPR057666">
    <property type="entry name" value="DrpA_SLOG"/>
</dbReference>
<dbReference type="InterPro" id="IPR041614">
    <property type="entry name" value="DprA_WH"/>
</dbReference>
<accession>A0ABV7D0P6</accession>
<dbReference type="Gene3D" id="3.40.50.450">
    <property type="match status" value="1"/>
</dbReference>
<dbReference type="NCBIfam" id="TIGR00732">
    <property type="entry name" value="dprA"/>
    <property type="match status" value="1"/>
</dbReference>
<dbReference type="RefSeq" id="WP_380082127.1">
    <property type="nucleotide sequence ID" value="NZ_JBHRSL010000002.1"/>
</dbReference>
<dbReference type="Pfam" id="PF02481">
    <property type="entry name" value="DNA_processg_A"/>
    <property type="match status" value="1"/>
</dbReference>
<dbReference type="PANTHER" id="PTHR43022">
    <property type="entry name" value="PROTEIN SMF"/>
    <property type="match status" value="1"/>
</dbReference>
<evidence type="ECO:0000259" key="2">
    <source>
        <dbReference type="Pfam" id="PF02481"/>
    </source>
</evidence>
<name>A0ABV7D0P6_9PROT</name>
<dbReference type="PANTHER" id="PTHR43022:SF1">
    <property type="entry name" value="PROTEIN SMF"/>
    <property type="match status" value="1"/>
</dbReference>
<evidence type="ECO:0000313" key="5">
    <source>
        <dbReference type="Proteomes" id="UP001595444"/>
    </source>
</evidence>
<keyword evidence="5" id="KW-1185">Reference proteome</keyword>
<dbReference type="InterPro" id="IPR036388">
    <property type="entry name" value="WH-like_DNA-bd_sf"/>
</dbReference>
<dbReference type="Pfam" id="PF21102">
    <property type="entry name" value="DprA_N"/>
    <property type="match status" value="1"/>
</dbReference>